<dbReference type="InterPro" id="IPR042121">
    <property type="entry name" value="MutL_C_regsub"/>
</dbReference>
<protein>
    <recommendedName>
        <fullName evidence="2 5">DNA mismatch repair protein MutL</fullName>
    </recommendedName>
</protein>
<dbReference type="GO" id="GO:0004519">
    <property type="term" value="F:endonuclease activity"/>
    <property type="evidence" value="ECO:0007669"/>
    <property type="project" value="UniProtKB-KW"/>
</dbReference>
<gene>
    <name evidence="5 8" type="primary">mutL</name>
    <name evidence="8" type="ORF">IAB99_09145</name>
</gene>
<dbReference type="SUPFAM" id="SSF55874">
    <property type="entry name" value="ATPase domain of HSP90 chaperone/DNA topoisomerase II/histidine kinase"/>
    <property type="match status" value="1"/>
</dbReference>
<keyword evidence="4 5" id="KW-0234">DNA repair</keyword>
<dbReference type="PROSITE" id="PS00058">
    <property type="entry name" value="DNA_MISMATCH_REPAIR_1"/>
    <property type="match status" value="1"/>
</dbReference>
<dbReference type="InterPro" id="IPR042120">
    <property type="entry name" value="MutL_C_dimsub"/>
</dbReference>
<evidence type="ECO:0000256" key="3">
    <source>
        <dbReference type="ARBA" id="ARBA00022763"/>
    </source>
</evidence>
<comment type="function">
    <text evidence="5">This protein is involved in the repair of mismatches in DNA. It is required for dam-dependent methyl-directed DNA mismatch repair. May act as a 'molecular matchmaker', a protein that promotes the formation of a stable complex between two or more DNA-binding proteins in an ATP-dependent manner without itself being part of a final effector complex.</text>
</comment>
<name>A0A9D9I9Z8_9BACT</name>
<reference evidence="8" key="1">
    <citation type="submission" date="2020-10" db="EMBL/GenBank/DDBJ databases">
        <authorList>
            <person name="Gilroy R."/>
        </authorList>
    </citation>
    <scope>NUCLEOTIDE SEQUENCE</scope>
    <source>
        <strain evidence="8">B1-15692</strain>
    </source>
</reference>
<dbReference type="Pfam" id="PF01119">
    <property type="entry name" value="DNA_mis_repair"/>
    <property type="match status" value="1"/>
</dbReference>
<dbReference type="GO" id="GO:0016887">
    <property type="term" value="F:ATP hydrolysis activity"/>
    <property type="evidence" value="ECO:0007669"/>
    <property type="project" value="InterPro"/>
</dbReference>
<evidence type="ECO:0000259" key="7">
    <source>
        <dbReference type="SMART" id="SM01340"/>
    </source>
</evidence>
<dbReference type="InterPro" id="IPR036890">
    <property type="entry name" value="HATPase_C_sf"/>
</dbReference>
<comment type="caution">
    <text evidence="8">The sequence shown here is derived from an EMBL/GenBank/DDBJ whole genome shotgun (WGS) entry which is preliminary data.</text>
</comment>
<dbReference type="SUPFAM" id="SSF118116">
    <property type="entry name" value="DNA mismatch repair protein MutL"/>
    <property type="match status" value="1"/>
</dbReference>
<dbReference type="Gene3D" id="3.30.1540.20">
    <property type="entry name" value="MutL, C-terminal domain, dimerisation subdomain"/>
    <property type="match status" value="1"/>
</dbReference>
<dbReference type="AlphaFoldDB" id="A0A9D9I9Z8"/>
<dbReference type="PANTHER" id="PTHR10073">
    <property type="entry name" value="DNA MISMATCH REPAIR PROTEIN MLH, PMS, MUTL"/>
    <property type="match status" value="1"/>
</dbReference>
<feature type="domain" description="MutL C-terminal dimerisation" evidence="6">
    <location>
        <begin position="446"/>
        <end position="585"/>
    </location>
</feature>
<keyword evidence="8" id="KW-0255">Endonuclease</keyword>
<dbReference type="Proteomes" id="UP000823660">
    <property type="component" value="Unassembled WGS sequence"/>
</dbReference>
<evidence type="ECO:0000313" key="9">
    <source>
        <dbReference type="Proteomes" id="UP000823660"/>
    </source>
</evidence>
<dbReference type="InterPro" id="IPR014790">
    <property type="entry name" value="MutL_C"/>
</dbReference>
<keyword evidence="3 5" id="KW-0227">DNA damage</keyword>
<dbReference type="NCBIfam" id="TIGR00585">
    <property type="entry name" value="mutl"/>
    <property type="match status" value="1"/>
</dbReference>
<sequence>MDIRILPANIANMIAAGEVVQRPASVVKELMENAVDAGADHISVLVKDAGKTLIQVIDNGCGMTPDDAVVCFERHATSKIASKEDLMGITTFGFRGEALASIAAVSEVTLRTRRSGDELGCEVVFADSGHVSTNEVAAPQGANFAVRNLFYNVPARRKFLKSDNVEFKHIVSEFTHVALTRYGIEFDLVHNDREIYVLKPAKSLKFRIQDMFGKSVAQNLVDIQAGTSVVKVFGYVARPDSSTKTQNHQYFFINGRYFRSPYFHKAVMRAYEKLVPEGCSPSYFIYLETDPGAVDVNISPTKTEVKFEDDSVIFQVLYACIKEALGKNSFGAAIDFDTEGVPEIPVFGRHFDDLYRAEEPDARTDSGYNPFDNDGFPSEEQHYANVIGDFPSPGSSRDGSLYGAEAAGDRSGEHYGRTSAPWTSEYVDRRDDYGKLFEDKTLPTKSVLVLQGKYILTQVKSGLLAVNIRRATERILFEKFLHAYSGSSHVTQTTLFPVSVQVGVENVLLFQEHADMLASLGFDISPFGNDTIVVNGVPEGYSAEPGKVQMMVTDLIAVLSDEKSLLPETMASSIAERFAKIGAAGRDPLTSPVEAQRLIDSLFSCANAEYTSSGQRTMIILPVEEIDRKF</sequence>
<keyword evidence="8" id="KW-0378">Hydrolase</keyword>
<dbReference type="GO" id="GO:0005524">
    <property type="term" value="F:ATP binding"/>
    <property type="evidence" value="ECO:0007669"/>
    <property type="project" value="InterPro"/>
</dbReference>
<dbReference type="SUPFAM" id="SSF54211">
    <property type="entry name" value="Ribosomal protein S5 domain 2-like"/>
    <property type="match status" value="1"/>
</dbReference>
<dbReference type="Pfam" id="PF13589">
    <property type="entry name" value="HATPase_c_3"/>
    <property type="match status" value="1"/>
</dbReference>
<dbReference type="GO" id="GO:0032300">
    <property type="term" value="C:mismatch repair complex"/>
    <property type="evidence" value="ECO:0007669"/>
    <property type="project" value="InterPro"/>
</dbReference>
<dbReference type="CDD" id="cd16926">
    <property type="entry name" value="HATPase_MutL-MLH-PMS-like"/>
    <property type="match status" value="1"/>
</dbReference>
<evidence type="ECO:0000256" key="2">
    <source>
        <dbReference type="ARBA" id="ARBA00021975"/>
    </source>
</evidence>
<dbReference type="Gene3D" id="3.30.230.10">
    <property type="match status" value="1"/>
</dbReference>
<comment type="similarity">
    <text evidence="1 5">Belongs to the DNA mismatch repair MutL/HexB family.</text>
</comment>
<dbReference type="GO" id="GO:0030983">
    <property type="term" value="F:mismatched DNA binding"/>
    <property type="evidence" value="ECO:0007669"/>
    <property type="project" value="InterPro"/>
</dbReference>
<proteinExistence type="inferred from homology"/>
<dbReference type="GO" id="GO:0140664">
    <property type="term" value="F:ATP-dependent DNA damage sensor activity"/>
    <property type="evidence" value="ECO:0007669"/>
    <property type="project" value="InterPro"/>
</dbReference>
<dbReference type="CDD" id="cd00782">
    <property type="entry name" value="MutL_Trans"/>
    <property type="match status" value="1"/>
</dbReference>
<dbReference type="InterPro" id="IPR014762">
    <property type="entry name" value="DNA_mismatch_repair_CS"/>
</dbReference>
<dbReference type="InterPro" id="IPR020568">
    <property type="entry name" value="Ribosomal_Su5_D2-typ_SF"/>
</dbReference>
<organism evidence="8 9">
    <name type="scientific">Candidatus Cryptobacteroides faecipullorum</name>
    <dbReference type="NCBI Taxonomy" id="2840764"/>
    <lineage>
        <taxon>Bacteria</taxon>
        <taxon>Pseudomonadati</taxon>
        <taxon>Bacteroidota</taxon>
        <taxon>Bacteroidia</taxon>
        <taxon>Bacteroidales</taxon>
        <taxon>Candidatus Cryptobacteroides</taxon>
    </lineage>
</organism>
<dbReference type="InterPro" id="IPR038973">
    <property type="entry name" value="MutL/Mlh/Pms-like"/>
</dbReference>
<evidence type="ECO:0000259" key="6">
    <source>
        <dbReference type="SMART" id="SM00853"/>
    </source>
</evidence>
<evidence type="ECO:0000256" key="1">
    <source>
        <dbReference type="ARBA" id="ARBA00006082"/>
    </source>
</evidence>
<dbReference type="InterPro" id="IPR013507">
    <property type="entry name" value="DNA_mismatch_S5_2-like"/>
</dbReference>
<evidence type="ECO:0000313" key="8">
    <source>
        <dbReference type="EMBL" id="MBO8467908.1"/>
    </source>
</evidence>
<dbReference type="Gene3D" id="3.30.565.10">
    <property type="entry name" value="Histidine kinase-like ATPase, C-terminal domain"/>
    <property type="match status" value="1"/>
</dbReference>
<dbReference type="SMART" id="SM01340">
    <property type="entry name" value="DNA_mis_repair"/>
    <property type="match status" value="1"/>
</dbReference>
<dbReference type="HAMAP" id="MF_00149">
    <property type="entry name" value="DNA_mis_repair"/>
    <property type="match status" value="1"/>
</dbReference>
<dbReference type="InterPro" id="IPR014721">
    <property type="entry name" value="Ribsml_uS5_D2-typ_fold_subgr"/>
</dbReference>
<dbReference type="Gene3D" id="3.30.1370.100">
    <property type="entry name" value="MutL, C-terminal domain, regulatory subdomain"/>
    <property type="match status" value="1"/>
</dbReference>
<evidence type="ECO:0000256" key="5">
    <source>
        <dbReference type="HAMAP-Rule" id="MF_00149"/>
    </source>
</evidence>
<dbReference type="PANTHER" id="PTHR10073:SF12">
    <property type="entry name" value="DNA MISMATCH REPAIR PROTEIN MLH1"/>
    <property type="match status" value="1"/>
</dbReference>
<dbReference type="InterPro" id="IPR020667">
    <property type="entry name" value="DNA_mismatch_repair_MutL"/>
</dbReference>
<dbReference type="InterPro" id="IPR002099">
    <property type="entry name" value="MutL/Mlh/PMS"/>
</dbReference>
<dbReference type="EMBL" id="JADIMH010000062">
    <property type="protein sequence ID" value="MBO8467908.1"/>
    <property type="molecule type" value="Genomic_DNA"/>
</dbReference>
<keyword evidence="8" id="KW-0540">Nuclease</keyword>
<feature type="domain" description="DNA mismatch repair protein S5" evidence="7">
    <location>
        <begin position="208"/>
        <end position="326"/>
    </location>
</feature>
<dbReference type="GO" id="GO:0006298">
    <property type="term" value="P:mismatch repair"/>
    <property type="evidence" value="ECO:0007669"/>
    <property type="project" value="UniProtKB-UniRule"/>
</dbReference>
<dbReference type="FunFam" id="3.30.565.10:FF:000003">
    <property type="entry name" value="DNA mismatch repair endonuclease MutL"/>
    <property type="match status" value="1"/>
</dbReference>
<dbReference type="InterPro" id="IPR037198">
    <property type="entry name" value="MutL_C_sf"/>
</dbReference>
<dbReference type="SMART" id="SM00853">
    <property type="entry name" value="MutL_C"/>
    <property type="match status" value="1"/>
</dbReference>
<evidence type="ECO:0000256" key="4">
    <source>
        <dbReference type="ARBA" id="ARBA00023204"/>
    </source>
</evidence>
<dbReference type="Pfam" id="PF08676">
    <property type="entry name" value="MutL_C"/>
    <property type="match status" value="1"/>
</dbReference>
<reference evidence="8" key="2">
    <citation type="journal article" date="2021" name="PeerJ">
        <title>Extensive microbial diversity within the chicken gut microbiome revealed by metagenomics and culture.</title>
        <authorList>
            <person name="Gilroy R."/>
            <person name="Ravi A."/>
            <person name="Getino M."/>
            <person name="Pursley I."/>
            <person name="Horton D.L."/>
            <person name="Alikhan N.F."/>
            <person name="Baker D."/>
            <person name="Gharbi K."/>
            <person name="Hall N."/>
            <person name="Watson M."/>
            <person name="Adriaenssens E.M."/>
            <person name="Foster-Nyarko E."/>
            <person name="Jarju S."/>
            <person name="Secka A."/>
            <person name="Antonio M."/>
            <person name="Oren A."/>
            <person name="Chaudhuri R.R."/>
            <person name="La Ragione R."/>
            <person name="Hildebrand F."/>
            <person name="Pallen M.J."/>
        </authorList>
    </citation>
    <scope>NUCLEOTIDE SEQUENCE</scope>
    <source>
        <strain evidence="8">B1-15692</strain>
    </source>
</reference>
<accession>A0A9D9I9Z8</accession>